<sequence>MYGLGEWRAEVDQRGNPTLLTSPSWAGAYPWIDRTTNIYGFFLTHVDVNGSARVDRFNAFYASPVLSQMVRQLVNEPRKP</sequence>
<name>A0A327NFE7_9BACT</name>
<evidence type="ECO:0000313" key="1">
    <source>
        <dbReference type="EMBL" id="RAI73513.1"/>
    </source>
</evidence>
<reference evidence="1 2" key="1">
    <citation type="submission" date="2018-06" db="EMBL/GenBank/DDBJ databases">
        <title>Spirosoma sp. HMF3257 Genome sequencing and assembly.</title>
        <authorList>
            <person name="Kang H."/>
            <person name="Cha I."/>
            <person name="Kim H."/>
            <person name="Kang J."/>
            <person name="Joh K."/>
        </authorList>
    </citation>
    <scope>NUCLEOTIDE SEQUENCE [LARGE SCALE GENOMIC DNA]</scope>
    <source>
        <strain evidence="1 2">HMF3257</strain>
    </source>
</reference>
<dbReference type="RefSeq" id="WP_111340392.1">
    <property type="nucleotide sequence ID" value="NZ_QLII01000001.1"/>
</dbReference>
<dbReference type="InterPro" id="IPR012338">
    <property type="entry name" value="Beta-lactam/transpept-like"/>
</dbReference>
<protein>
    <submittedName>
        <fullName evidence="1">Uncharacterized protein</fullName>
    </submittedName>
</protein>
<proteinExistence type="predicted"/>
<organism evidence="1 2">
    <name type="scientific">Spirosoma telluris</name>
    <dbReference type="NCBI Taxonomy" id="2183553"/>
    <lineage>
        <taxon>Bacteria</taxon>
        <taxon>Pseudomonadati</taxon>
        <taxon>Bacteroidota</taxon>
        <taxon>Cytophagia</taxon>
        <taxon>Cytophagales</taxon>
        <taxon>Cytophagaceae</taxon>
        <taxon>Spirosoma</taxon>
    </lineage>
</organism>
<dbReference type="Gene3D" id="3.40.710.10">
    <property type="entry name" value="DD-peptidase/beta-lactamase superfamily"/>
    <property type="match status" value="1"/>
</dbReference>
<keyword evidence="2" id="KW-1185">Reference proteome</keyword>
<dbReference type="OrthoDB" id="2247630at2"/>
<gene>
    <name evidence="1" type="ORF">HMF3257_02065</name>
</gene>
<comment type="caution">
    <text evidence="1">The sequence shown here is derived from an EMBL/GenBank/DDBJ whole genome shotgun (WGS) entry which is preliminary data.</text>
</comment>
<evidence type="ECO:0000313" key="2">
    <source>
        <dbReference type="Proteomes" id="UP000249016"/>
    </source>
</evidence>
<dbReference type="EMBL" id="QLII01000001">
    <property type="protein sequence ID" value="RAI73513.1"/>
    <property type="molecule type" value="Genomic_DNA"/>
</dbReference>
<accession>A0A327NFE7</accession>
<dbReference type="AlphaFoldDB" id="A0A327NFE7"/>
<dbReference type="Proteomes" id="UP000249016">
    <property type="component" value="Unassembled WGS sequence"/>
</dbReference>